<reference evidence="4 5" key="1">
    <citation type="journal article" date="2024" name="Nat. Commun.">
        <title>Phylogenomics reveals the evolutionary origins of lichenization in chlorophyte algae.</title>
        <authorList>
            <person name="Puginier C."/>
            <person name="Libourel C."/>
            <person name="Otte J."/>
            <person name="Skaloud P."/>
            <person name="Haon M."/>
            <person name="Grisel S."/>
            <person name="Petersen M."/>
            <person name="Berrin J.G."/>
            <person name="Delaux P.M."/>
            <person name="Dal Grande F."/>
            <person name="Keller J."/>
        </authorList>
    </citation>
    <scope>NUCLEOTIDE SEQUENCE [LARGE SCALE GENOMIC DNA]</scope>
    <source>
        <strain evidence="4 5">SAG 2043</strain>
    </source>
</reference>
<evidence type="ECO:0000256" key="2">
    <source>
        <dbReference type="SAM" id="MobiDB-lite"/>
    </source>
</evidence>
<feature type="domain" description="Peptidase C14 caspase" evidence="3">
    <location>
        <begin position="135"/>
        <end position="375"/>
    </location>
</feature>
<dbReference type="PANTHER" id="PTHR48104">
    <property type="entry name" value="METACASPASE-4"/>
    <property type="match status" value="1"/>
</dbReference>
<evidence type="ECO:0000256" key="1">
    <source>
        <dbReference type="ARBA" id="ARBA00009005"/>
    </source>
</evidence>
<comment type="similarity">
    <text evidence="1">Belongs to the peptidase C14B family.</text>
</comment>
<dbReference type="GO" id="GO:0004197">
    <property type="term" value="F:cysteine-type endopeptidase activity"/>
    <property type="evidence" value="ECO:0007669"/>
    <property type="project" value="InterPro"/>
</dbReference>
<dbReference type="GO" id="GO:0005737">
    <property type="term" value="C:cytoplasm"/>
    <property type="evidence" value="ECO:0007669"/>
    <property type="project" value="TreeGrafter"/>
</dbReference>
<dbReference type="PANTHER" id="PTHR48104:SF30">
    <property type="entry name" value="METACASPASE-1"/>
    <property type="match status" value="1"/>
</dbReference>
<dbReference type="InterPro" id="IPR050452">
    <property type="entry name" value="Metacaspase"/>
</dbReference>
<name>A0AAW1QFI5_9CHLO</name>
<dbReference type="InterPro" id="IPR011600">
    <property type="entry name" value="Pept_C14_caspase"/>
</dbReference>
<feature type="region of interest" description="Disordered" evidence="2">
    <location>
        <begin position="19"/>
        <end position="46"/>
    </location>
</feature>
<comment type="caution">
    <text evidence="4">The sequence shown here is derived from an EMBL/GenBank/DDBJ whole genome shotgun (WGS) entry which is preliminary data.</text>
</comment>
<dbReference type="GO" id="GO:0006508">
    <property type="term" value="P:proteolysis"/>
    <property type="evidence" value="ECO:0007669"/>
    <property type="project" value="InterPro"/>
</dbReference>
<evidence type="ECO:0000313" key="5">
    <source>
        <dbReference type="Proteomes" id="UP001489004"/>
    </source>
</evidence>
<sequence length="436" mass="46247">MGVLDKIAGKVVNEINHAIGEPSGHHQGQGRPPSGYQQGGYPGQADERLWQQPAPQYGVPQAGRLYEDSGPYQEQGYQHAAQQSAYGVDGSGYTGGYGVPTGGQGYGPAQPGMQQTPPAPQGATHMHQGRVTGRRKAFSAGCNYAGTSSALNGCINDSKCMVYLLKNRFGFQDEDILLMTDDQADPNLVPTRRNILQGLRWLVQGCQPGDSLFFHYSGHGSQTADYSGDERDRKNETLCPTDYDTAGMIVDDELNELLINPLPQGVRLHAVIDACHSGTVMDLPYSCKTQQGRVDWATEYSHPTSAYKGTAGGLAIQFGAASDDQTAADTAALSGNVATGAATFSFIQAIEQRGTAIGYGELLHQMHRTLKSMDKGSSGGGGTNILDHLMTNGLSMDGMLVSLATTAVGGLSGGYSKQTPVMSSNEAFDLNMPINI</sequence>
<dbReference type="Pfam" id="PF00656">
    <property type="entry name" value="Peptidase_C14"/>
    <property type="match status" value="1"/>
</dbReference>
<proteinExistence type="inferred from homology"/>
<feature type="region of interest" description="Disordered" evidence="2">
    <location>
        <begin position="58"/>
        <end position="81"/>
    </location>
</feature>
<evidence type="ECO:0000259" key="3">
    <source>
        <dbReference type="Pfam" id="PF00656"/>
    </source>
</evidence>
<organism evidence="4 5">
    <name type="scientific">[Myrmecia] bisecta</name>
    <dbReference type="NCBI Taxonomy" id="41462"/>
    <lineage>
        <taxon>Eukaryota</taxon>
        <taxon>Viridiplantae</taxon>
        <taxon>Chlorophyta</taxon>
        <taxon>core chlorophytes</taxon>
        <taxon>Trebouxiophyceae</taxon>
        <taxon>Trebouxiales</taxon>
        <taxon>Trebouxiaceae</taxon>
        <taxon>Myrmecia</taxon>
    </lineage>
</organism>
<dbReference type="EMBL" id="JALJOR010000003">
    <property type="protein sequence ID" value="KAK9819981.1"/>
    <property type="molecule type" value="Genomic_DNA"/>
</dbReference>
<accession>A0AAW1QFI5</accession>
<dbReference type="Gene3D" id="3.40.50.12660">
    <property type="match status" value="1"/>
</dbReference>
<keyword evidence="5" id="KW-1185">Reference proteome</keyword>
<evidence type="ECO:0000313" key="4">
    <source>
        <dbReference type="EMBL" id="KAK9819981.1"/>
    </source>
</evidence>
<dbReference type="Proteomes" id="UP001489004">
    <property type="component" value="Unassembled WGS sequence"/>
</dbReference>
<feature type="region of interest" description="Disordered" evidence="2">
    <location>
        <begin position="99"/>
        <end position="128"/>
    </location>
</feature>
<protein>
    <recommendedName>
        <fullName evidence="3">Peptidase C14 caspase domain-containing protein</fullName>
    </recommendedName>
</protein>
<dbReference type="AlphaFoldDB" id="A0AAW1QFI5"/>
<gene>
    <name evidence="4" type="ORF">WJX72_004748</name>
</gene>